<evidence type="ECO:0000256" key="12">
    <source>
        <dbReference type="ARBA" id="ARBA00023128"/>
    </source>
</evidence>
<sequence length="162" mass="18806">MFLSINLMLSSMLIFMTHPLSVIMILMTQTICISMTCGWLSINMWFSYILFLIMIGGMLIIFLYMTSIASNEKIQISIPMTMMAFMIFLSSLFMLKTSEKVMIEKNQNPLINKSLDLFNMSLTKYFMFPNFTITMMIIYLLIALIAIVKITNFKHGPIRQMN</sequence>
<evidence type="ECO:0000256" key="2">
    <source>
        <dbReference type="ARBA" id="ARBA00005698"/>
    </source>
</evidence>
<evidence type="ECO:0000256" key="11">
    <source>
        <dbReference type="ARBA" id="ARBA00023027"/>
    </source>
</evidence>
<feature type="transmembrane region" description="Helical" evidence="16">
    <location>
        <begin position="76"/>
        <end position="95"/>
    </location>
</feature>
<evidence type="ECO:0000256" key="7">
    <source>
        <dbReference type="ARBA" id="ARBA00022692"/>
    </source>
</evidence>
<keyword evidence="12 17" id="KW-0496">Mitochondrion</keyword>
<dbReference type="EC" id="7.1.1.2" evidence="3"/>
<evidence type="ECO:0000313" key="17">
    <source>
        <dbReference type="EMBL" id="AXS64889.1"/>
    </source>
</evidence>
<feature type="transmembrane region" description="Helical" evidence="16">
    <location>
        <begin position="42"/>
        <end position="64"/>
    </location>
</feature>
<comment type="catalytic activity">
    <reaction evidence="15">
        <text>a ubiquinone + NADH + 5 H(+)(in) = a ubiquinol + NAD(+) + 4 H(+)(out)</text>
        <dbReference type="Rhea" id="RHEA:29091"/>
        <dbReference type="Rhea" id="RHEA-COMP:9565"/>
        <dbReference type="Rhea" id="RHEA-COMP:9566"/>
        <dbReference type="ChEBI" id="CHEBI:15378"/>
        <dbReference type="ChEBI" id="CHEBI:16389"/>
        <dbReference type="ChEBI" id="CHEBI:17976"/>
        <dbReference type="ChEBI" id="CHEBI:57540"/>
        <dbReference type="ChEBI" id="CHEBI:57945"/>
        <dbReference type="EC" id="7.1.1.2"/>
    </reaction>
</comment>
<proteinExistence type="inferred from homology"/>
<evidence type="ECO:0000256" key="6">
    <source>
        <dbReference type="ARBA" id="ARBA00022660"/>
    </source>
</evidence>
<geneLocation type="mitochondrion" evidence="17"/>
<comment type="subcellular location">
    <subcellularLocation>
        <location evidence="1">Mitochondrion membrane</location>
        <topology evidence="1">Multi-pass membrane protein</topology>
    </subcellularLocation>
</comment>
<comment type="similarity">
    <text evidence="2">Belongs to the complex I subunit 6 family.</text>
</comment>
<dbReference type="PANTHER" id="PTHR11435:SF1">
    <property type="entry name" value="NADH-UBIQUINONE OXIDOREDUCTASE CHAIN 6"/>
    <property type="match status" value="1"/>
</dbReference>
<keyword evidence="13 16" id="KW-0472">Membrane</keyword>
<protein>
    <recommendedName>
        <fullName evidence="4">NADH-ubiquinone oxidoreductase chain 6</fullName>
        <ecNumber evidence="3">7.1.1.2</ecNumber>
    </recommendedName>
    <alternativeName>
        <fullName evidence="14">NADH dehydrogenase subunit 6</fullName>
    </alternativeName>
</protein>
<evidence type="ECO:0000256" key="15">
    <source>
        <dbReference type="ARBA" id="ARBA00049551"/>
    </source>
</evidence>
<keyword evidence="11" id="KW-0520">NAD</keyword>
<reference evidence="17" key="1">
    <citation type="journal article" date="2018" name="J. ISSAAS">
        <title>The contribution of mitochondrial metagenomics to large-scale data mining and phylogenetic analysis of Coleoptera.</title>
        <authorList>
            <person name="Miller K."/>
            <person name="Linard B."/>
            <person name="Motyka M."/>
            <person name="Bocek M."/>
            <person name="Vogler A.P."/>
        </authorList>
    </citation>
    <scope>NUCLEOTIDE SEQUENCE</scope>
</reference>
<dbReference type="AlphaFoldDB" id="A0A346RFP2"/>
<keyword evidence="10 16" id="KW-1133">Transmembrane helix</keyword>
<dbReference type="GO" id="GO:0008137">
    <property type="term" value="F:NADH dehydrogenase (ubiquinone) activity"/>
    <property type="evidence" value="ECO:0007669"/>
    <property type="project" value="UniProtKB-EC"/>
</dbReference>
<dbReference type="InterPro" id="IPR050269">
    <property type="entry name" value="ComplexI_Subunit6"/>
</dbReference>
<keyword evidence="8" id="KW-1278">Translocase</keyword>
<evidence type="ECO:0000256" key="8">
    <source>
        <dbReference type="ARBA" id="ARBA00022967"/>
    </source>
</evidence>
<gene>
    <name evidence="17" type="primary">nad6</name>
</gene>
<evidence type="ECO:0000256" key="10">
    <source>
        <dbReference type="ARBA" id="ARBA00022989"/>
    </source>
</evidence>
<name>A0A346RFP2_9CUCU</name>
<feature type="transmembrane region" description="Helical" evidence="16">
    <location>
        <begin position="125"/>
        <end position="148"/>
    </location>
</feature>
<keyword evidence="6" id="KW-0679">Respiratory chain</keyword>
<evidence type="ECO:0000256" key="14">
    <source>
        <dbReference type="ARBA" id="ARBA00031019"/>
    </source>
</evidence>
<keyword evidence="9" id="KW-0249">Electron transport</keyword>
<evidence type="ECO:0000256" key="4">
    <source>
        <dbReference type="ARBA" id="ARBA00021095"/>
    </source>
</evidence>
<organism evidence="17">
    <name type="scientific">Tenebrionoidea sp. 14 KM-2017</name>
    <dbReference type="NCBI Taxonomy" id="2219469"/>
    <lineage>
        <taxon>Eukaryota</taxon>
        <taxon>Metazoa</taxon>
        <taxon>Ecdysozoa</taxon>
        <taxon>Arthropoda</taxon>
        <taxon>Hexapoda</taxon>
        <taxon>Insecta</taxon>
        <taxon>Pterygota</taxon>
        <taxon>Neoptera</taxon>
        <taxon>Endopterygota</taxon>
        <taxon>Coleoptera</taxon>
        <taxon>Polyphaga</taxon>
        <taxon>Cucujiformia</taxon>
    </lineage>
</organism>
<accession>A0A346RFP2</accession>
<evidence type="ECO:0000256" key="5">
    <source>
        <dbReference type="ARBA" id="ARBA00022448"/>
    </source>
</evidence>
<feature type="transmembrane region" description="Helical" evidence="16">
    <location>
        <begin position="12"/>
        <end position="36"/>
    </location>
</feature>
<keyword evidence="7 16" id="KW-0812">Transmembrane</keyword>
<dbReference type="PANTHER" id="PTHR11435">
    <property type="entry name" value="NADH UBIQUINONE OXIDOREDUCTASE SUBUNIT ND6"/>
    <property type="match status" value="1"/>
</dbReference>
<dbReference type="EMBL" id="MG193334">
    <property type="protein sequence ID" value="AXS64889.1"/>
    <property type="molecule type" value="Genomic_DNA"/>
</dbReference>
<evidence type="ECO:0000256" key="1">
    <source>
        <dbReference type="ARBA" id="ARBA00004225"/>
    </source>
</evidence>
<evidence type="ECO:0000256" key="3">
    <source>
        <dbReference type="ARBA" id="ARBA00012944"/>
    </source>
</evidence>
<evidence type="ECO:0000256" key="16">
    <source>
        <dbReference type="SAM" id="Phobius"/>
    </source>
</evidence>
<keyword evidence="5" id="KW-0813">Transport</keyword>
<evidence type="ECO:0000256" key="13">
    <source>
        <dbReference type="ARBA" id="ARBA00023136"/>
    </source>
</evidence>
<evidence type="ECO:0000256" key="9">
    <source>
        <dbReference type="ARBA" id="ARBA00022982"/>
    </source>
</evidence>
<dbReference type="GO" id="GO:0031966">
    <property type="term" value="C:mitochondrial membrane"/>
    <property type="evidence" value="ECO:0007669"/>
    <property type="project" value="UniProtKB-SubCell"/>
</dbReference>